<dbReference type="Proteomes" id="UP001164746">
    <property type="component" value="Chromosome 4"/>
</dbReference>
<evidence type="ECO:0000313" key="1">
    <source>
        <dbReference type="EMBL" id="WAR03712.1"/>
    </source>
</evidence>
<name>A0ABY7E140_MYAAR</name>
<accession>A0ABY7E140</accession>
<protein>
    <submittedName>
        <fullName evidence="1">Uncharacterized protein</fullName>
    </submittedName>
</protein>
<proteinExistence type="predicted"/>
<organism evidence="1 2">
    <name type="scientific">Mya arenaria</name>
    <name type="common">Soft-shell clam</name>
    <dbReference type="NCBI Taxonomy" id="6604"/>
    <lineage>
        <taxon>Eukaryota</taxon>
        <taxon>Metazoa</taxon>
        <taxon>Spiralia</taxon>
        <taxon>Lophotrochozoa</taxon>
        <taxon>Mollusca</taxon>
        <taxon>Bivalvia</taxon>
        <taxon>Autobranchia</taxon>
        <taxon>Heteroconchia</taxon>
        <taxon>Euheterodonta</taxon>
        <taxon>Imparidentia</taxon>
        <taxon>Neoheterodontei</taxon>
        <taxon>Myida</taxon>
        <taxon>Myoidea</taxon>
        <taxon>Myidae</taxon>
        <taxon>Mya</taxon>
    </lineage>
</organism>
<gene>
    <name evidence="1" type="ORF">MAR_010270</name>
</gene>
<evidence type="ECO:0000313" key="2">
    <source>
        <dbReference type="Proteomes" id="UP001164746"/>
    </source>
</evidence>
<reference evidence="1" key="1">
    <citation type="submission" date="2022-11" db="EMBL/GenBank/DDBJ databases">
        <title>Centuries of genome instability and evolution in soft-shell clam transmissible cancer (bioRxiv).</title>
        <authorList>
            <person name="Hart S.F.M."/>
            <person name="Yonemitsu M.A."/>
            <person name="Giersch R.M."/>
            <person name="Beal B.F."/>
            <person name="Arriagada G."/>
            <person name="Davis B.W."/>
            <person name="Ostrander E.A."/>
            <person name="Goff S.P."/>
            <person name="Metzger M.J."/>
        </authorList>
    </citation>
    <scope>NUCLEOTIDE SEQUENCE</scope>
    <source>
        <strain evidence="1">MELC-2E11</strain>
        <tissue evidence="1">Siphon/mantle</tissue>
    </source>
</reference>
<dbReference type="EMBL" id="CP111015">
    <property type="protein sequence ID" value="WAR03712.1"/>
    <property type="molecule type" value="Genomic_DNA"/>
</dbReference>
<sequence length="654" mass="71717">MAEAVMKNIFAYLSVSVPSDKTKQFLQACGRNQVWYKNTQHSHHIHSEQLQFKQMLTIRLETCAAAVGMVVCACHTVETSEAGLAGCQGKPGGTLRTAGWAAGPVTSLGSWRLTSLERGLMEGGWWQLETIHPPWELGVHHWGGRHLKHRRITGDGLGGQVSKTPWGAGPLLLDVVHVEITLMFSSIRTVCALKVHLACVVPGLLPLWALPVGLMNLENGRSGGLAWKGNIGKPLKGPGIQLLLELGGVTWPTCLITLSPFTDPGSILLDGGRGIPVLLSLLSHTLEKFHLASQDRHFDRDIPVNLISTLLHATLIKHLIITVITLIVCLHLFHTAYNVLKVWFSSPPLPAHTHTGTSCAHPIKVCIRQSFGTQEKNVAFAFHVMIPDEIVNTDLSRPRDPNLTSAILVGNATLLSNPTAMQARIRPSTIHRGYLMCSDSGVILYVSDVTGHSKLLVSQRPHSEFGMVKKYFCSTSILGRFQTSNLQQVESSPTHCTARFGREREIFSSGLSLYIHLWLFLAKSQIDIHFPSGMLLILGAVTIHTPVAIQLYTFPKYCVAKSRCCHQGASPGDTETTQPVTTACSERGAIPSIKLVSNLDKPLLKTQKNSPEEAMCCQLSPWKLKDCLTVVTKQTHLLQKPRQIFTSTSLCLNI</sequence>
<keyword evidence="2" id="KW-1185">Reference proteome</keyword>